<dbReference type="FunFam" id="1.25.50.20:FF:000002">
    <property type="entry name" value="Aminopeptidase"/>
    <property type="match status" value="1"/>
</dbReference>
<dbReference type="OrthoDB" id="275509at2759"/>
<comment type="similarity">
    <text evidence="1 11">Belongs to the peptidase M1 family.</text>
</comment>
<dbReference type="InterPro" id="IPR014782">
    <property type="entry name" value="Peptidase_M1_dom"/>
</dbReference>
<dbReference type="InterPro" id="IPR042097">
    <property type="entry name" value="Aminopeptidase_N-like_N_sf"/>
</dbReference>
<dbReference type="CDD" id="cd09601">
    <property type="entry name" value="M1_APN-Q_like"/>
    <property type="match status" value="1"/>
</dbReference>
<dbReference type="InterPro" id="IPR024571">
    <property type="entry name" value="ERAP1-like_C_dom"/>
</dbReference>
<feature type="site" description="Transition state stabilizer" evidence="10">
    <location>
        <position position="393"/>
    </location>
</feature>
<dbReference type="GO" id="GO:0070006">
    <property type="term" value="F:metalloaminopeptidase activity"/>
    <property type="evidence" value="ECO:0007669"/>
    <property type="project" value="TreeGrafter"/>
</dbReference>
<evidence type="ECO:0000313" key="16">
    <source>
        <dbReference type="Proteomes" id="UP000276133"/>
    </source>
</evidence>
<dbReference type="GO" id="GO:0016020">
    <property type="term" value="C:membrane"/>
    <property type="evidence" value="ECO:0007669"/>
    <property type="project" value="TreeGrafter"/>
</dbReference>
<evidence type="ECO:0000256" key="7">
    <source>
        <dbReference type="ARBA" id="ARBA00023049"/>
    </source>
</evidence>
<feature type="binding site" evidence="9">
    <location>
        <position position="307"/>
    </location>
    <ligand>
        <name>Zn(2+)</name>
        <dbReference type="ChEBI" id="CHEBI:29105"/>
        <note>catalytic</note>
    </ligand>
</feature>
<comment type="caution">
    <text evidence="15">The sequence shown here is derived from an EMBL/GenBank/DDBJ whole genome shotgun (WGS) entry which is preliminary data.</text>
</comment>
<dbReference type="EMBL" id="REGN01006561">
    <property type="protein sequence ID" value="RNA09032.1"/>
    <property type="molecule type" value="Genomic_DNA"/>
</dbReference>
<dbReference type="Pfam" id="PF01433">
    <property type="entry name" value="Peptidase_M1"/>
    <property type="match status" value="1"/>
</dbReference>
<keyword evidence="16" id="KW-1185">Reference proteome</keyword>
<keyword evidence="2 11" id="KW-0031">Aminopeptidase</keyword>
<keyword evidence="4 9" id="KW-0479">Metal-binding</keyword>
<evidence type="ECO:0000259" key="13">
    <source>
        <dbReference type="Pfam" id="PF11838"/>
    </source>
</evidence>
<feature type="binding site" evidence="9">
    <location>
        <position position="311"/>
    </location>
    <ligand>
        <name>Zn(2+)</name>
        <dbReference type="ChEBI" id="CHEBI:29105"/>
        <note>catalytic</note>
    </ligand>
</feature>
<dbReference type="Gene3D" id="1.10.390.10">
    <property type="entry name" value="Neutral Protease Domain 2"/>
    <property type="match status" value="1"/>
</dbReference>
<evidence type="ECO:0000256" key="8">
    <source>
        <dbReference type="PIRSR" id="PIRSR634016-1"/>
    </source>
</evidence>
<dbReference type="InterPro" id="IPR034016">
    <property type="entry name" value="M1_APN-typ"/>
</dbReference>
<evidence type="ECO:0000256" key="6">
    <source>
        <dbReference type="ARBA" id="ARBA00022833"/>
    </source>
</evidence>
<dbReference type="AlphaFoldDB" id="A0A3M7QCU3"/>
<dbReference type="EC" id="3.4.11.-" evidence="11"/>
<evidence type="ECO:0000256" key="4">
    <source>
        <dbReference type="ARBA" id="ARBA00022723"/>
    </source>
</evidence>
<feature type="domain" description="ERAP1-like C-terminal" evidence="13">
    <location>
        <begin position="535"/>
        <end position="850"/>
    </location>
</feature>
<organism evidence="15 16">
    <name type="scientific">Brachionus plicatilis</name>
    <name type="common">Marine rotifer</name>
    <name type="synonym">Brachionus muelleri</name>
    <dbReference type="NCBI Taxonomy" id="10195"/>
    <lineage>
        <taxon>Eukaryota</taxon>
        <taxon>Metazoa</taxon>
        <taxon>Spiralia</taxon>
        <taxon>Gnathifera</taxon>
        <taxon>Rotifera</taxon>
        <taxon>Eurotatoria</taxon>
        <taxon>Monogononta</taxon>
        <taxon>Pseudotrocha</taxon>
        <taxon>Ploima</taxon>
        <taxon>Brachionidae</taxon>
        <taxon>Brachionus</taxon>
    </lineage>
</organism>
<evidence type="ECO:0000256" key="9">
    <source>
        <dbReference type="PIRSR" id="PIRSR634016-3"/>
    </source>
</evidence>
<gene>
    <name evidence="15" type="ORF">BpHYR1_039683</name>
</gene>
<keyword evidence="3 11" id="KW-0645">Protease</keyword>
<keyword evidence="5 11" id="KW-0378">Hydrolase</keyword>
<dbReference type="FunFam" id="1.10.390.10:FF:000001">
    <property type="entry name" value="Aminopeptidase"/>
    <property type="match status" value="1"/>
</dbReference>
<dbReference type="STRING" id="10195.A0A3M7QCU3"/>
<proteinExistence type="inferred from homology"/>
<name>A0A3M7QCU3_BRAPC</name>
<feature type="domain" description="Aminopeptidase N-like N-terminal" evidence="14">
    <location>
        <begin position="15"/>
        <end position="200"/>
    </location>
</feature>
<dbReference type="SUPFAM" id="SSF63737">
    <property type="entry name" value="Leukotriene A4 hydrolase N-terminal domain"/>
    <property type="match status" value="1"/>
</dbReference>
<dbReference type="GO" id="GO:0042277">
    <property type="term" value="F:peptide binding"/>
    <property type="evidence" value="ECO:0007669"/>
    <property type="project" value="TreeGrafter"/>
</dbReference>
<evidence type="ECO:0000259" key="12">
    <source>
        <dbReference type="Pfam" id="PF01433"/>
    </source>
</evidence>
<dbReference type="InterPro" id="IPR027268">
    <property type="entry name" value="Peptidase_M4/M1_CTD_sf"/>
</dbReference>
<dbReference type="GO" id="GO:0005615">
    <property type="term" value="C:extracellular space"/>
    <property type="evidence" value="ECO:0007669"/>
    <property type="project" value="TreeGrafter"/>
</dbReference>
<dbReference type="Gene3D" id="2.60.40.1910">
    <property type="match status" value="1"/>
</dbReference>
<keyword evidence="6 9" id="KW-0862">Zinc</keyword>
<dbReference type="InterPro" id="IPR050344">
    <property type="entry name" value="Peptidase_M1_aminopeptidases"/>
</dbReference>
<dbReference type="Proteomes" id="UP000276133">
    <property type="component" value="Unassembled WGS sequence"/>
</dbReference>
<protein>
    <recommendedName>
        <fullName evidence="11">Aminopeptidase</fullName>
        <ecNumber evidence="11">3.4.11.-</ecNumber>
    </recommendedName>
</protein>
<dbReference type="Gene3D" id="2.60.40.1730">
    <property type="entry name" value="tricorn interacting facor f3 domain"/>
    <property type="match status" value="1"/>
</dbReference>
<evidence type="ECO:0000256" key="11">
    <source>
        <dbReference type="RuleBase" id="RU364040"/>
    </source>
</evidence>
<dbReference type="InterPro" id="IPR001930">
    <property type="entry name" value="Peptidase_M1"/>
</dbReference>
<feature type="binding site" evidence="9">
    <location>
        <position position="330"/>
    </location>
    <ligand>
        <name>Zn(2+)</name>
        <dbReference type="ChEBI" id="CHEBI:29105"/>
        <note>catalytic</note>
    </ligand>
</feature>
<dbReference type="GO" id="GO:0006508">
    <property type="term" value="P:proteolysis"/>
    <property type="evidence" value="ECO:0007669"/>
    <property type="project" value="UniProtKB-KW"/>
</dbReference>
<dbReference type="GO" id="GO:0043171">
    <property type="term" value="P:peptide catabolic process"/>
    <property type="evidence" value="ECO:0007669"/>
    <property type="project" value="TreeGrafter"/>
</dbReference>
<dbReference type="Pfam" id="PF17900">
    <property type="entry name" value="Peptidase_M1_N"/>
    <property type="match status" value="1"/>
</dbReference>
<evidence type="ECO:0000256" key="3">
    <source>
        <dbReference type="ARBA" id="ARBA00022670"/>
    </source>
</evidence>
<dbReference type="InterPro" id="IPR045357">
    <property type="entry name" value="Aminopeptidase_N-like_N"/>
</dbReference>
<evidence type="ECO:0000256" key="2">
    <source>
        <dbReference type="ARBA" id="ARBA00022438"/>
    </source>
</evidence>
<evidence type="ECO:0000256" key="1">
    <source>
        <dbReference type="ARBA" id="ARBA00010136"/>
    </source>
</evidence>
<dbReference type="GO" id="GO:0005737">
    <property type="term" value="C:cytoplasm"/>
    <property type="evidence" value="ECO:0007669"/>
    <property type="project" value="TreeGrafter"/>
</dbReference>
<keyword evidence="7 11" id="KW-0482">Metalloprotease</keyword>
<dbReference type="PANTHER" id="PTHR11533:SF174">
    <property type="entry name" value="PUROMYCIN-SENSITIVE AMINOPEPTIDASE-RELATED"/>
    <property type="match status" value="1"/>
</dbReference>
<dbReference type="Pfam" id="PF11838">
    <property type="entry name" value="ERAP1_C"/>
    <property type="match status" value="1"/>
</dbReference>
<comment type="cofactor">
    <cofactor evidence="9 11">
        <name>Zn(2+)</name>
        <dbReference type="ChEBI" id="CHEBI:29105"/>
    </cofactor>
    <text evidence="9 11">Binds 1 zinc ion per subunit.</text>
</comment>
<dbReference type="FunFam" id="2.60.40.1730:FF:000002">
    <property type="entry name" value="Aminopeptidase"/>
    <property type="match status" value="1"/>
</dbReference>
<feature type="active site" description="Proton acceptor" evidence="8">
    <location>
        <position position="308"/>
    </location>
</feature>
<dbReference type="GO" id="GO:0008270">
    <property type="term" value="F:zinc ion binding"/>
    <property type="evidence" value="ECO:0007669"/>
    <property type="project" value="UniProtKB-UniRule"/>
</dbReference>
<dbReference type="PANTHER" id="PTHR11533">
    <property type="entry name" value="PROTEASE M1 ZINC METALLOPROTEASE"/>
    <property type="match status" value="1"/>
</dbReference>
<evidence type="ECO:0000259" key="14">
    <source>
        <dbReference type="Pfam" id="PF17900"/>
    </source>
</evidence>
<dbReference type="Gene3D" id="1.25.50.20">
    <property type="match status" value="1"/>
</dbReference>
<evidence type="ECO:0000313" key="15">
    <source>
        <dbReference type="EMBL" id="RNA09032.1"/>
    </source>
</evidence>
<reference evidence="15 16" key="1">
    <citation type="journal article" date="2018" name="Sci. Rep.">
        <title>Genomic signatures of local adaptation to the degree of environmental predictability in rotifers.</title>
        <authorList>
            <person name="Franch-Gras L."/>
            <person name="Hahn C."/>
            <person name="Garcia-Roger E.M."/>
            <person name="Carmona M.J."/>
            <person name="Serra M."/>
            <person name="Gomez A."/>
        </authorList>
    </citation>
    <scope>NUCLEOTIDE SEQUENCE [LARGE SCALE GENOMIC DNA]</scope>
    <source>
        <strain evidence="15">HYR1</strain>
    </source>
</reference>
<accession>A0A3M7QCU3</accession>
<feature type="domain" description="Peptidase M1 membrane alanine aminopeptidase" evidence="12">
    <location>
        <begin position="235"/>
        <end position="452"/>
    </location>
</feature>
<dbReference type="PRINTS" id="PR00756">
    <property type="entry name" value="ALADIPTASE"/>
</dbReference>
<evidence type="ECO:0000256" key="10">
    <source>
        <dbReference type="PIRSR" id="PIRSR634016-4"/>
    </source>
</evidence>
<evidence type="ECO:0000256" key="5">
    <source>
        <dbReference type="ARBA" id="ARBA00022801"/>
    </source>
</evidence>
<dbReference type="SUPFAM" id="SSF55486">
    <property type="entry name" value="Metalloproteases ('zincins'), catalytic domain"/>
    <property type="match status" value="1"/>
</dbReference>
<sequence>MSSTEFVRLPKNVLPVNYTLELQPDFTNFTFTGRVDIDVKVSSETNTVLLNSAELSFKEAVFETATGTKMTSSDVKLDEPNELATIVFPQALPIGLGKLHISYTGILNDKLKGFYRSKYVHPSGEERYAATTQFEAADARRALPCWDEPALKATFDVTIIAEENKTVLSNMPLLDAKQVEGNQSLRRFRFDRTPIMSTYLLAFVIGEYDYIEDKDRNGVLIRVYTPLGKQELGRFALEVAVKTLPFYTDYFRISYPLPKLDLIAIADFAAGAMENWGLVTYRETALLVDPKNSSLMSKQTVAIVVGHELAHQWFGNIVTMEWWTHLWLNEGFASWIEYLCVDHCLPELDIWTHFVNSDYCRALELDSLKNSHPIEVPVGPPSEVDEIFDAISYSKGATAIRMLHSYIGDDAFRTGLHNYLEKFKYRNAVTEDLWEALTEASKKPVNQLMDLWTSQTGYPYINISHSINPSGETVLQLSQQRFFSNGAKPTEEENFLWKVPITVVTKSSYPNVHKEILLEKRTDELNLGVLGANDWIKLNKNTIGMYRSNYSPELLLRLSSVIREQTLHPTDRLGLQSDVFALSQAGLLSAADVLKFLEGYSAEENVTVWRDLVSNLMSLSHTLLNTDFQPQFQAFVVKLLKPISTKLGWDPIQDESGLQGMCRATVLRTLGINGDRDTIDEAKRRLEAHFKGNLIPADLRSAVYSSALYDSEEALLDKLIDLHNKSDLQEEKMRIATSLGSVRSEALIKKVLHFALSPSVRSQDSVTVICAVCSNTSTKLSSDLTWQFVKENWDTIHSRYSSGFLITRLCKTVSENFATQKDYEDVEAFFKAHPVAAAQRSIQQGLESIQVNQAWLKRDEQKLRSFLSA</sequence>